<evidence type="ECO:0000256" key="2">
    <source>
        <dbReference type="ARBA" id="ARBA00022737"/>
    </source>
</evidence>
<dbReference type="RefSeq" id="XP_030531751.1">
    <property type="nucleotide sequence ID" value="XM_030675891.1"/>
</dbReference>
<accession>A0A8B8PAT5</accession>
<feature type="repeat" description="PPR" evidence="3">
    <location>
        <begin position="210"/>
        <end position="244"/>
    </location>
</feature>
<feature type="repeat" description="PPR" evidence="3">
    <location>
        <begin position="311"/>
        <end position="345"/>
    </location>
</feature>
<dbReference type="InterPro" id="IPR046848">
    <property type="entry name" value="E_motif"/>
</dbReference>
<evidence type="ECO:0000259" key="5">
    <source>
        <dbReference type="Pfam" id="PF14432"/>
    </source>
</evidence>
<dbReference type="InterPro" id="IPR002885">
    <property type="entry name" value="PPR_rpt"/>
</dbReference>
<dbReference type="OrthoDB" id="185373at2759"/>
<dbReference type="FunFam" id="1.25.40.10:FF:000427">
    <property type="entry name" value="Pentatricopeptide repeat-containing protein chloroplastic"/>
    <property type="match status" value="1"/>
</dbReference>
<feature type="domain" description="DYW" evidence="5">
    <location>
        <begin position="523"/>
        <end position="615"/>
    </location>
</feature>
<gene>
    <name evidence="7 8 9" type="primary">LOC115741873</name>
</gene>
<dbReference type="GO" id="GO:0003723">
    <property type="term" value="F:RNA binding"/>
    <property type="evidence" value="ECO:0007669"/>
    <property type="project" value="InterPro"/>
</dbReference>
<organism evidence="6 8">
    <name type="scientific">Rhodamnia argentea</name>
    <dbReference type="NCBI Taxonomy" id="178133"/>
    <lineage>
        <taxon>Eukaryota</taxon>
        <taxon>Viridiplantae</taxon>
        <taxon>Streptophyta</taxon>
        <taxon>Embryophyta</taxon>
        <taxon>Tracheophyta</taxon>
        <taxon>Spermatophyta</taxon>
        <taxon>Magnoliopsida</taxon>
        <taxon>eudicotyledons</taxon>
        <taxon>Gunneridae</taxon>
        <taxon>Pentapetalae</taxon>
        <taxon>rosids</taxon>
        <taxon>malvids</taxon>
        <taxon>Myrtales</taxon>
        <taxon>Myrtaceae</taxon>
        <taxon>Myrtoideae</taxon>
        <taxon>Myrteae</taxon>
        <taxon>Australasian group</taxon>
        <taxon>Rhodamnia</taxon>
    </lineage>
</organism>
<reference evidence="8 9" key="1">
    <citation type="submission" date="2025-05" db="UniProtKB">
        <authorList>
            <consortium name="RefSeq"/>
        </authorList>
    </citation>
    <scope>IDENTIFICATION</scope>
    <source>
        <tissue evidence="8 9">Leaf</tissue>
    </source>
</reference>
<dbReference type="PANTHER" id="PTHR47926">
    <property type="entry name" value="PENTATRICOPEPTIDE REPEAT-CONTAINING PROTEIN"/>
    <property type="match status" value="1"/>
</dbReference>
<sequence length="615" mass="68749">MNRPLRLITRTSRALLPFRRPAAGTVGRTRGSPVRAYHPASASPETRSRTPECGSTLLTEPPAARTRTSPVPSWRVVQSSLLSLVESRVRSDWWDSSSPLFLRFGDLIDSKLCRHLIRRCTGQSKHLHSVFVFIHMQRVGVRPDSFTFAPVLKSVARLCLQEMGRSVHAYVAKANFGGDVYVGTSLVNFYSSCLLMGDAHKVFDEMGERNSVSWNALITGYTHNRKFVEALDLFRDMQADGVEPTEVTMVGVLSACAHLGALSLGKWIHEYIDCHGLRLNEFLGTALVDMYAKCGAVMEMEKGFMAMRVKNVYTWNVLISGFAMNGCGEAALQAFSRMIMENLKPDGVTFLGILCACCHEGLVDEGKRYFRIMKEEFGLCPGLEHYGCMVDLLGQAGLFSETLCIIQKMDLKPDPIIWRTLLGACRTHRNVPLGRYAARKLLELEPTNAENYVLLSNIYAQDSMWDEIAKLRAVMNQKGIAKVAGCSSIEIGNAVYEFIAADCLKPEVCDLLEDIRKELKQVGYAANTGLALYDIQEEEKESSVAFHSEKIALAFGLTKSPPGSTIRIVKNLRVCQDCHVFFKLVSLLYKREISLRDRNQFHHFAGGSCSCRDHW</sequence>
<dbReference type="RefSeq" id="XP_048137468.1">
    <property type="nucleotide sequence ID" value="XM_048281511.1"/>
</dbReference>
<dbReference type="Gene3D" id="1.25.40.10">
    <property type="entry name" value="Tetratricopeptide repeat domain"/>
    <property type="match status" value="2"/>
</dbReference>
<evidence type="ECO:0000256" key="1">
    <source>
        <dbReference type="ARBA" id="ARBA00006643"/>
    </source>
</evidence>
<dbReference type="Pfam" id="PF20431">
    <property type="entry name" value="E_motif"/>
    <property type="match status" value="1"/>
</dbReference>
<comment type="similarity">
    <text evidence="1">Belongs to the PPR family. PCMP-H subfamily.</text>
</comment>
<evidence type="ECO:0000313" key="7">
    <source>
        <dbReference type="RefSeq" id="XP_030531751.1"/>
    </source>
</evidence>
<evidence type="ECO:0000313" key="9">
    <source>
        <dbReference type="RefSeq" id="XP_048137468.1"/>
    </source>
</evidence>
<dbReference type="InterPro" id="IPR011990">
    <property type="entry name" value="TPR-like_helical_dom_sf"/>
</dbReference>
<dbReference type="InterPro" id="IPR046960">
    <property type="entry name" value="PPR_At4g14850-like_plant"/>
</dbReference>
<dbReference type="InterPro" id="IPR032867">
    <property type="entry name" value="DYW_dom"/>
</dbReference>
<feature type="region of interest" description="Disordered" evidence="4">
    <location>
        <begin position="22"/>
        <end position="70"/>
    </location>
</feature>
<dbReference type="AlphaFoldDB" id="A0A8B8PAT5"/>
<dbReference type="Pfam" id="PF14432">
    <property type="entry name" value="DYW_deaminase"/>
    <property type="match status" value="1"/>
</dbReference>
<dbReference type="PANTHER" id="PTHR47926:SF447">
    <property type="entry name" value="DYW DOMAIN-CONTAINING PROTEIN"/>
    <property type="match status" value="1"/>
</dbReference>
<evidence type="ECO:0000313" key="8">
    <source>
        <dbReference type="RefSeq" id="XP_048137467.1"/>
    </source>
</evidence>
<dbReference type="PROSITE" id="PS51375">
    <property type="entry name" value="PPR"/>
    <property type="match status" value="2"/>
</dbReference>
<dbReference type="NCBIfam" id="TIGR00756">
    <property type="entry name" value="PPR"/>
    <property type="match status" value="3"/>
</dbReference>
<keyword evidence="2" id="KW-0677">Repeat</keyword>
<dbReference type="Pfam" id="PF13041">
    <property type="entry name" value="PPR_2"/>
    <property type="match status" value="2"/>
</dbReference>
<dbReference type="FunFam" id="1.25.40.10:FF:000090">
    <property type="entry name" value="Pentatricopeptide repeat-containing protein, chloroplastic"/>
    <property type="match status" value="1"/>
</dbReference>
<dbReference type="Proteomes" id="UP000827889">
    <property type="component" value="Chromosome 6"/>
</dbReference>
<name>A0A8B8PAT5_9MYRT</name>
<evidence type="ECO:0000313" key="6">
    <source>
        <dbReference type="Proteomes" id="UP000827889"/>
    </source>
</evidence>
<dbReference type="KEGG" id="rarg:115741873"/>
<protein>
    <submittedName>
        <fullName evidence="7 8 9">Pentatricopeptide repeat-containing protein At1g08070, chloroplastic-like</fullName>
    </submittedName>
</protein>
<dbReference type="GO" id="GO:0009451">
    <property type="term" value="P:RNA modification"/>
    <property type="evidence" value="ECO:0007669"/>
    <property type="project" value="InterPro"/>
</dbReference>
<dbReference type="RefSeq" id="XP_048137467.1">
    <property type="nucleotide sequence ID" value="XM_048281510.1"/>
</dbReference>
<dbReference type="GeneID" id="115741873"/>
<evidence type="ECO:0000256" key="4">
    <source>
        <dbReference type="SAM" id="MobiDB-lite"/>
    </source>
</evidence>
<dbReference type="GO" id="GO:0008270">
    <property type="term" value="F:zinc ion binding"/>
    <property type="evidence" value="ECO:0007669"/>
    <property type="project" value="InterPro"/>
</dbReference>
<keyword evidence="6" id="KW-1185">Reference proteome</keyword>
<evidence type="ECO:0000256" key="3">
    <source>
        <dbReference type="PROSITE-ProRule" id="PRU00708"/>
    </source>
</evidence>
<proteinExistence type="inferred from homology"/>